<dbReference type="SUPFAM" id="SSF52777">
    <property type="entry name" value="CoA-dependent acyltransferases"/>
    <property type="match status" value="2"/>
</dbReference>
<dbReference type="PROSITE" id="PS00012">
    <property type="entry name" value="PHOSPHOPANTETHEINE"/>
    <property type="match status" value="1"/>
</dbReference>
<evidence type="ECO:0000313" key="6">
    <source>
        <dbReference type="Proteomes" id="UP000199071"/>
    </source>
</evidence>
<dbReference type="GO" id="GO:0043041">
    <property type="term" value="P:amino acid activation for nonribosomal peptide biosynthetic process"/>
    <property type="evidence" value="ECO:0007669"/>
    <property type="project" value="TreeGrafter"/>
</dbReference>
<dbReference type="InterPro" id="IPR006162">
    <property type="entry name" value="Ppantetheine_attach_site"/>
</dbReference>
<dbReference type="OrthoDB" id="9803968at2"/>
<feature type="domain" description="Carrier" evidence="4">
    <location>
        <begin position="515"/>
        <end position="590"/>
    </location>
</feature>
<dbReference type="STRING" id="665467.SAMN02982931_03061"/>
<dbReference type="AlphaFoldDB" id="A0A1G6D5W5"/>
<dbReference type="Pfam" id="PF00501">
    <property type="entry name" value="AMP-binding"/>
    <property type="match status" value="1"/>
</dbReference>
<dbReference type="GO" id="GO:0005737">
    <property type="term" value="C:cytoplasm"/>
    <property type="evidence" value="ECO:0007669"/>
    <property type="project" value="TreeGrafter"/>
</dbReference>
<dbReference type="Pfam" id="PF00668">
    <property type="entry name" value="Condensation"/>
    <property type="match status" value="1"/>
</dbReference>
<evidence type="ECO:0000313" key="5">
    <source>
        <dbReference type="EMBL" id="SDB40547.1"/>
    </source>
</evidence>
<dbReference type="SUPFAM" id="SSF56801">
    <property type="entry name" value="Acetyl-CoA synthetase-like"/>
    <property type="match status" value="1"/>
</dbReference>
<dbReference type="InterPro" id="IPR045851">
    <property type="entry name" value="AMP-bd_C_sf"/>
</dbReference>
<dbReference type="Pfam" id="PF13193">
    <property type="entry name" value="AMP-binding_C"/>
    <property type="match status" value="1"/>
</dbReference>
<dbReference type="PANTHER" id="PTHR45527">
    <property type="entry name" value="NONRIBOSOMAL PEPTIDE SYNTHETASE"/>
    <property type="match status" value="1"/>
</dbReference>
<name>A0A1G6D5W5_9HYPH</name>
<dbReference type="Gene3D" id="3.40.50.12780">
    <property type="entry name" value="N-terminal domain of ligase-like"/>
    <property type="match status" value="1"/>
</dbReference>
<dbReference type="EMBL" id="FMXQ01000006">
    <property type="protein sequence ID" value="SDB40547.1"/>
    <property type="molecule type" value="Genomic_DNA"/>
</dbReference>
<dbReference type="PROSITE" id="PS00455">
    <property type="entry name" value="AMP_BINDING"/>
    <property type="match status" value="1"/>
</dbReference>
<dbReference type="GO" id="GO:0044550">
    <property type="term" value="P:secondary metabolite biosynthetic process"/>
    <property type="evidence" value="ECO:0007669"/>
    <property type="project" value="TreeGrafter"/>
</dbReference>
<proteinExistence type="predicted"/>
<dbReference type="Pfam" id="PF00550">
    <property type="entry name" value="PP-binding"/>
    <property type="match status" value="1"/>
</dbReference>
<evidence type="ECO:0000259" key="4">
    <source>
        <dbReference type="PROSITE" id="PS50075"/>
    </source>
</evidence>
<dbReference type="InterPro" id="IPR042099">
    <property type="entry name" value="ANL_N_sf"/>
</dbReference>
<dbReference type="Gene3D" id="1.10.1200.10">
    <property type="entry name" value="ACP-like"/>
    <property type="match status" value="1"/>
</dbReference>
<dbReference type="Gene3D" id="3.30.559.30">
    <property type="entry name" value="Nonribosomal peptide synthetase, condensation domain"/>
    <property type="match status" value="1"/>
</dbReference>
<gene>
    <name evidence="5" type="ORF">SAMN02982931_03061</name>
</gene>
<dbReference type="Gene3D" id="3.30.300.30">
    <property type="match status" value="1"/>
</dbReference>
<keyword evidence="2" id="KW-0596">Phosphopantetheine</keyword>
<protein>
    <submittedName>
        <fullName evidence="5">Amino acid adenylation domain-containing protein</fullName>
    </submittedName>
</protein>
<evidence type="ECO:0000256" key="1">
    <source>
        <dbReference type="ARBA" id="ARBA00001957"/>
    </source>
</evidence>
<dbReference type="InterPro" id="IPR009081">
    <property type="entry name" value="PP-bd_ACP"/>
</dbReference>
<reference evidence="5 6" key="1">
    <citation type="submission" date="2016-10" db="EMBL/GenBank/DDBJ databases">
        <authorList>
            <person name="de Groot N.N."/>
        </authorList>
    </citation>
    <scope>NUCLEOTIDE SEQUENCE [LARGE SCALE GENOMIC DNA]</scope>
    <source>
        <strain evidence="5 6">ATCC 35022</strain>
    </source>
</reference>
<dbReference type="SMART" id="SM00823">
    <property type="entry name" value="PKS_PP"/>
    <property type="match status" value="1"/>
</dbReference>
<dbReference type="InterPro" id="IPR020845">
    <property type="entry name" value="AMP-binding_CS"/>
</dbReference>
<sequence>MTTPGLEGGCESLPAAFGRTVREHPDRVAVACGTDRMTYSDLDRAANRLAHRLIAIGDPGDRVALLLPHDRWIFVALLAVLKAGRIIVVLNPGDPLPRHHQLLDDCQPVAVLTTADLLAQAGQIGGARSPTIDVAASLHGFSETAPEMAIDTDAIGQLVYTSGSTGRPKGVMKSHGHSVFNGRGLWRALDLTPDDRIALVASLWGGQGANTMWTALLGGATLAVFPATENGVTGVGDWINEAGVTIFASASSLFRHLTRTLGDTAEFPSVRVVKLSADAATWQDIAACARHFPNARVMNAMGSAEVGNLAFAMISSDGPLPKGPLPVGRCFDGLEIRILDDHGRDCPAGTVGAITVRGRHLATGYWRDADLTASHFAVDPDGWRTFRSADLGRVDGDGMLVLAGRSDLTYKIRGQRVDIAEAEKGLSELPGVDAAAVVAVPGPRDELQLVAYVVPKPGTRPSIRRLRSVSRGTMPKHLVPSLFVVVEDLPRTGNSKVDRQRLREIAPPARREPEPPVTETERLLARLWEEAFDIEAVGRVDDFFDLGGDSLIAATIAARLHASYGIELGFDIFVDHPVLAEAATTIDTMRDVAEVLDDEPLVAVPRDRPIALSLLQEPYWPRRPAARPRRQTRVGVARIDGPLDVAVLRDSLDRVVARHELLRTRFSLSDGNPVQVVEPAGAVPMAMVDLSGRDDVEAATEAFIRDERSRIFDLQAGPAVVFTVVRLREDRHLFVRSNDHILPDAPSWNLFFRDLAEIYKALIANEEPALPELPVQYADFSVWQRRTWRRDGERFRKTFAWWKEQFLQPDLPDAVVLKSCLRDKPAGPLAIDDWRTEWGFDLATSERLDALGREEAATYYVVRLATLVPVLALASGHDAVVVGGVFANRSRAEVERVFGLFANAALMIFRLDRSVTFREHVGRVRCHVLDVQSRAGLPWSLLVREMKREKIKVPPLVLWMHMPTPLPPLRFAGLELNWDNSLQLPMEKGIVVRFDERQEEDHCLLTYDARLYAPEKMNGLVDNLVRFIREASLDPDATVGALIERAGIAFAK</sequence>
<dbReference type="Gene3D" id="3.30.559.10">
    <property type="entry name" value="Chloramphenicol acetyltransferase-like domain"/>
    <property type="match status" value="1"/>
</dbReference>
<evidence type="ECO:0000256" key="3">
    <source>
        <dbReference type="ARBA" id="ARBA00022553"/>
    </source>
</evidence>
<dbReference type="SUPFAM" id="SSF47336">
    <property type="entry name" value="ACP-like"/>
    <property type="match status" value="1"/>
</dbReference>
<dbReference type="RefSeq" id="WP_090877480.1">
    <property type="nucleotide sequence ID" value="NZ_FMXQ01000006.1"/>
</dbReference>
<dbReference type="InterPro" id="IPR020806">
    <property type="entry name" value="PKS_PP-bd"/>
</dbReference>
<accession>A0A1G6D5W5</accession>
<organism evidence="5 6">
    <name type="scientific">Bauldia litoralis</name>
    <dbReference type="NCBI Taxonomy" id="665467"/>
    <lineage>
        <taxon>Bacteria</taxon>
        <taxon>Pseudomonadati</taxon>
        <taxon>Pseudomonadota</taxon>
        <taxon>Alphaproteobacteria</taxon>
        <taxon>Hyphomicrobiales</taxon>
        <taxon>Kaistiaceae</taxon>
        <taxon>Bauldia</taxon>
    </lineage>
</organism>
<dbReference type="InterPro" id="IPR025110">
    <property type="entry name" value="AMP-bd_C"/>
</dbReference>
<keyword evidence="6" id="KW-1185">Reference proteome</keyword>
<dbReference type="InterPro" id="IPR036736">
    <property type="entry name" value="ACP-like_sf"/>
</dbReference>
<dbReference type="InterPro" id="IPR023213">
    <property type="entry name" value="CAT-like_dom_sf"/>
</dbReference>
<dbReference type="InterPro" id="IPR001242">
    <property type="entry name" value="Condensation_dom"/>
</dbReference>
<dbReference type="PANTHER" id="PTHR45527:SF1">
    <property type="entry name" value="FATTY ACID SYNTHASE"/>
    <property type="match status" value="1"/>
</dbReference>
<comment type="cofactor">
    <cofactor evidence="1">
        <name>pantetheine 4'-phosphate</name>
        <dbReference type="ChEBI" id="CHEBI:47942"/>
    </cofactor>
</comment>
<dbReference type="Proteomes" id="UP000199071">
    <property type="component" value="Unassembled WGS sequence"/>
</dbReference>
<dbReference type="GO" id="GO:0003824">
    <property type="term" value="F:catalytic activity"/>
    <property type="evidence" value="ECO:0007669"/>
    <property type="project" value="InterPro"/>
</dbReference>
<evidence type="ECO:0000256" key="2">
    <source>
        <dbReference type="ARBA" id="ARBA00022450"/>
    </source>
</evidence>
<dbReference type="InterPro" id="IPR000873">
    <property type="entry name" value="AMP-dep_synth/lig_dom"/>
</dbReference>
<keyword evidence="3" id="KW-0597">Phosphoprotein</keyword>
<dbReference type="GO" id="GO:0031177">
    <property type="term" value="F:phosphopantetheine binding"/>
    <property type="evidence" value="ECO:0007669"/>
    <property type="project" value="InterPro"/>
</dbReference>
<dbReference type="PROSITE" id="PS50075">
    <property type="entry name" value="CARRIER"/>
    <property type="match status" value="1"/>
</dbReference>